<reference evidence="1" key="2">
    <citation type="journal article" date="2022" name="New Phytol.">
        <title>Evolutionary transition to the ectomycorrhizal habit in the genomes of a hyperdiverse lineage of mushroom-forming fungi.</title>
        <authorList>
            <person name="Looney B."/>
            <person name="Miyauchi S."/>
            <person name="Morin E."/>
            <person name="Drula E."/>
            <person name="Courty P.E."/>
            <person name="Kohler A."/>
            <person name="Kuo A."/>
            <person name="LaButti K."/>
            <person name="Pangilinan J."/>
            <person name="Lipzen A."/>
            <person name="Riley R."/>
            <person name="Andreopoulos W."/>
            <person name="He G."/>
            <person name="Johnson J."/>
            <person name="Nolan M."/>
            <person name="Tritt A."/>
            <person name="Barry K.W."/>
            <person name="Grigoriev I.V."/>
            <person name="Nagy L.G."/>
            <person name="Hibbett D."/>
            <person name="Henrissat B."/>
            <person name="Matheny P.B."/>
            <person name="Labbe J."/>
            <person name="Martin F.M."/>
        </authorList>
    </citation>
    <scope>NUCLEOTIDE SEQUENCE</scope>
    <source>
        <strain evidence="1">HHB10654</strain>
    </source>
</reference>
<organism evidence="1 2">
    <name type="scientific">Artomyces pyxidatus</name>
    <dbReference type="NCBI Taxonomy" id="48021"/>
    <lineage>
        <taxon>Eukaryota</taxon>
        <taxon>Fungi</taxon>
        <taxon>Dikarya</taxon>
        <taxon>Basidiomycota</taxon>
        <taxon>Agaricomycotina</taxon>
        <taxon>Agaricomycetes</taxon>
        <taxon>Russulales</taxon>
        <taxon>Auriscalpiaceae</taxon>
        <taxon>Artomyces</taxon>
    </lineage>
</organism>
<protein>
    <submittedName>
        <fullName evidence="1">Uncharacterized protein</fullName>
    </submittedName>
</protein>
<gene>
    <name evidence="1" type="ORF">BV25DRAFT_756902</name>
</gene>
<accession>A0ACB8SYA5</accession>
<evidence type="ECO:0000313" key="1">
    <source>
        <dbReference type="EMBL" id="KAI0061430.1"/>
    </source>
</evidence>
<dbReference type="Proteomes" id="UP000814140">
    <property type="component" value="Unassembled WGS sequence"/>
</dbReference>
<keyword evidence="2" id="KW-1185">Reference proteome</keyword>
<evidence type="ECO:0000313" key="2">
    <source>
        <dbReference type="Proteomes" id="UP000814140"/>
    </source>
</evidence>
<sequence length="281" mass="31845">MSLTFDMPVCVRDGLQRPVRSHVFHHQDHNAAPAPSAELFVKDTTLIAWGEYVEVYRGTLARGSGEASLSVVCKLALESPSIKRLAKEQRLYDGKLKHLQGVCLPRCYGYYTGEVQGEPRTILVLEDCGEEVRECFAAMKPAFKTQLIEAFREIHRAGVEQRDLAERNILVKDGHPIVIDFGEAVEVECQCKMDIVQGAVAPREAVFNCDELYQLCRNLKIWRPKFIYYINGYYPISYAADARRLAMKAPPNYSRADALRAAHAAILEHAQRYDPHKYEAL</sequence>
<name>A0ACB8SYA5_9AGAM</name>
<comment type="caution">
    <text evidence="1">The sequence shown here is derived from an EMBL/GenBank/DDBJ whole genome shotgun (WGS) entry which is preliminary data.</text>
</comment>
<dbReference type="EMBL" id="MU277212">
    <property type="protein sequence ID" value="KAI0061430.1"/>
    <property type="molecule type" value="Genomic_DNA"/>
</dbReference>
<proteinExistence type="predicted"/>
<reference evidence="1" key="1">
    <citation type="submission" date="2021-03" db="EMBL/GenBank/DDBJ databases">
        <authorList>
            <consortium name="DOE Joint Genome Institute"/>
            <person name="Ahrendt S."/>
            <person name="Looney B.P."/>
            <person name="Miyauchi S."/>
            <person name="Morin E."/>
            <person name="Drula E."/>
            <person name="Courty P.E."/>
            <person name="Chicoki N."/>
            <person name="Fauchery L."/>
            <person name="Kohler A."/>
            <person name="Kuo A."/>
            <person name="Labutti K."/>
            <person name="Pangilinan J."/>
            <person name="Lipzen A."/>
            <person name="Riley R."/>
            <person name="Andreopoulos W."/>
            <person name="He G."/>
            <person name="Johnson J."/>
            <person name="Barry K.W."/>
            <person name="Grigoriev I.V."/>
            <person name="Nagy L."/>
            <person name="Hibbett D."/>
            <person name="Henrissat B."/>
            <person name="Matheny P.B."/>
            <person name="Labbe J."/>
            <person name="Martin F."/>
        </authorList>
    </citation>
    <scope>NUCLEOTIDE SEQUENCE</scope>
    <source>
        <strain evidence="1">HHB10654</strain>
    </source>
</reference>